<dbReference type="PANTHER" id="PTHR45704">
    <property type="entry name" value="RAS-LIKE FAMILY MEMBER 11"/>
    <property type="match status" value="1"/>
</dbReference>
<dbReference type="Gene3D" id="3.40.50.300">
    <property type="entry name" value="P-loop containing nucleotide triphosphate hydrolases"/>
    <property type="match status" value="1"/>
</dbReference>
<reference evidence="6" key="1">
    <citation type="submission" date="2022-12" db="EMBL/GenBank/DDBJ databases">
        <title>Chromosome-level genome assembly of the bean flower thrips Megalurothrips usitatus.</title>
        <authorList>
            <person name="Ma L."/>
            <person name="Liu Q."/>
            <person name="Li H."/>
            <person name="Cai W."/>
        </authorList>
    </citation>
    <scope>NUCLEOTIDE SEQUENCE</scope>
    <source>
        <strain evidence="6">Cailab_2022a</strain>
    </source>
</reference>
<dbReference type="SMART" id="SM00173">
    <property type="entry name" value="RAS"/>
    <property type="match status" value="1"/>
</dbReference>
<gene>
    <name evidence="6" type="ORF">ONE63_003009</name>
</gene>
<protein>
    <recommendedName>
        <fullName evidence="2">small monomeric GTPase</fullName>
        <ecNumber evidence="2">3.6.5.2</ecNumber>
    </recommendedName>
</protein>
<comment type="caution">
    <text evidence="6">The sequence shown here is derived from an EMBL/GenBank/DDBJ whole genome shotgun (WGS) entry which is preliminary data.</text>
</comment>
<name>A0AAV7XA71_9NEOP</name>
<evidence type="ECO:0000256" key="3">
    <source>
        <dbReference type="ARBA" id="ARBA00022801"/>
    </source>
</evidence>
<dbReference type="Proteomes" id="UP001075354">
    <property type="component" value="Chromosome 13"/>
</dbReference>
<comment type="similarity">
    <text evidence="1">Belongs to the small GTPase superfamily. Ras family.</text>
</comment>
<evidence type="ECO:0000313" key="6">
    <source>
        <dbReference type="EMBL" id="KAJ1521333.1"/>
    </source>
</evidence>
<sequence>MTPSEASQLAADGVVVVYSITDRESFRYAQRVLDLLNGVRGLPVTLMANKADLAHLRTVEHCEGRALADGAGASFYEVSVAEDSAGLYQAFELLVGECHAQLCTNNNNNNNGLGDKAGSRTRKFSVTKMLGTLIGAAKGSSPPPSPPSGTAAASGQGTVIVCQKSDLYRTGVLKRRHKTSASASL</sequence>
<keyword evidence="7" id="KW-1185">Reference proteome</keyword>
<dbReference type="EC" id="3.6.5.2" evidence="2"/>
<dbReference type="InterPro" id="IPR001806">
    <property type="entry name" value="Small_GTPase"/>
</dbReference>
<dbReference type="SUPFAM" id="SSF52540">
    <property type="entry name" value="P-loop containing nucleoside triphosphate hydrolases"/>
    <property type="match status" value="1"/>
</dbReference>
<dbReference type="EMBL" id="JAPTSV010000013">
    <property type="protein sequence ID" value="KAJ1521333.1"/>
    <property type="molecule type" value="Genomic_DNA"/>
</dbReference>
<keyword evidence="3" id="KW-0378">Hydrolase</keyword>
<dbReference type="PROSITE" id="PS51419">
    <property type="entry name" value="RAB"/>
    <property type="match status" value="1"/>
</dbReference>
<evidence type="ECO:0000256" key="5">
    <source>
        <dbReference type="SAM" id="MobiDB-lite"/>
    </source>
</evidence>
<evidence type="ECO:0000256" key="1">
    <source>
        <dbReference type="ARBA" id="ARBA00008344"/>
    </source>
</evidence>
<evidence type="ECO:0000256" key="4">
    <source>
        <dbReference type="ARBA" id="ARBA00048098"/>
    </source>
</evidence>
<feature type="region of interest" description="Disordered" evidence="5">
    <location>
        <begin position="136"/>
        <end position="156"/>
    </location>
</feature>
<dbReference type="Pfam" id="PF00071">
    <property type="entry name" value="Ras"/>
    <property type="match status" value="1"/>
</dbReference>
<organism evidence="6 7">
    <name type="scientific">Megalurothrips usitatus</name>
    <name type="common">bean blossom thrips</name>
    <dbReference type="NCBI Taxonomy" id="439358"/>
    <lineage>
        <taxon>Eukaryota</taxon>
        <taxon>Metazoa</taxon>
        <taxon>Ecdysozoa</taxon>
        <taxon>Arthropoda</taxon>
        <taxon>Hexapoda</taxon>
        <taxon>Insecta</taxon>
        <taxon>Pterygota</taxon>
        <taxon>Neoptera</taxon>
        <taxon>Paraneoptera</taxon>
        <taxon>Thysanoptera</taxon>
        <taxon>Terebrantia</taxon>
        <taxon>Thripoidea</taxon>
        <taxon>Thripidae</taxon>
        <taxon>Megalurothrips</taxon>
    </lineage>
</organism>
<dbReference type="PROSITE" id="PS51421">
    <property type="entry name" value="RAS"/>
    <property type="match status" value="1"/>
</dbReference>
<accession>A0AAV7XA71</accession>
<dbReference type="GO" id="GO:0005525">
    <property type="term" value="F:GTP binding"/>
    <property type="evidence" value="ECO:0007669"/>
    <property type="project" value="InterPro"/>
</dbReference>
<evidence type="ECO:0000256" key="2">
    <source>
        <dbReference type="ARBA" id="ARBA00011984"/>
    </source>
</evidence>
<dbReference type="AlphaFoldDB" id="A0AAV7XA71"/>
<dbReference type="SMART" id="SM00175">
    <property type="entry name" value="RAB"/>
    <property type="match status" value="1"/>
</dbReference>
<dbReference type="GO" id="GO:0003925">
    <property type="term" value="F:G protein activity"/>
    <property type="evidence" value="ECO:0007669"/>
    <property type="project" value="UniProtKB-EC"/>
</dbReference>
<evidence type="ECO:0000313" key="7">
    <source>
        <dbReference type="Proteomes" id="UP001075354"/>
    </source>
</evidence>
<proteinExistence type="inferred from homology"/>
<comment type="catalytic activity">
    <reaction evidence="4">
        <text>GTP + H2O = GDP + phosphate + H(+)</text>
        <dbReference type="Rhea" id="RHEA:19669"/>
        <dbReference type="ChEBI" id="CHEBI:15377"/>
        <dbReference type="ChEBI" id="CHEBI:15378"/>
        <dbReference type="ChEBI" id="CHEBI:37565"/>
        <dbReference type="ChEBI" id="CHEBI:43474"/>
        <dbReference type="ChEBI" id="CHEBI:58189"/>
        <dbReference type="EC" id="3.6.5.2"/>
    </reaction>
</comment>
<dbReference type="InterPro" id="IPR027417">
    <property type="entry name" value="P-loop_NTPase"/>
</dbReference>
<dbReference type="InterPro" id="IPR051065">
    <property type="entry name" value="Ras-related_GTPase"/>
</dbReference>